<dbReference type="AlphaFoldDB" id="W4H7T9"/>
<proteinExistence type="predicted"/>
<gene>
    <name evidence="1" type="ORF">H257_00968</name>
</gene>
<organism evidence="1">
    <name type="scientific">Aphanomyces astaci</name>
    <name type="common">Crayfish plague agent</name>
    <dbReference type="NCBI Taxonomy" id="112090"/>
    <lineage>
        <taxon>Eukaryota</taxon>
        <taxon>Sar</taxon>
        <taxon>Stramenopiles</taxon>
        <taxon>Oomycota</taxon>
        <taxon>Saprolegniomycetes</taxon>
        <taxon>Saprolegniales</taxon>
        <taxon>Verrucalvaceae</taxon>
        <taxon>Aphanomyces</taxon>
    </lineage>
</organism>
<protein>
    <submittedName>
        <fullName evidence="1">Uncharacterized protein</fullName>
    </submittedName>
</protein>
<name>W4H7T9_APHAT</name>
<dbReference type="EMBL" id="KI913115">
    <property type="protein sequence ID" value="ETV87369.1"/>
    <property type="molecule type" value="Genomic_DNA"/>
</dbReference>
<sequence>MSSFSTSITPAHQLLLDRMYLMFGEQDTAAFDGGLPPENQARLVEFIGRLIHQAVTDAVTSLTAVYAALECPMPTMIAHCDSPFAIAVPSPPSSQTIAVDTLVCEACNLDELRRTSSEILVLPEMSFNAFAASLCAQEIRDIAMISIDEELDLLSTSTADNSGSITTSEIQDVGFPPYEPVFRSPPRV</sequence>
<reference evidence="1" key="1">
    <citation type="submission" date="2013-12" db="EMBL/GenBank/DDBJ databases">
        <title>The Genome Sequence of Aphanomyces astaci APO3.</title>
        <authorList>
            <consortium name="The Broad Institute Genomics Platform"/>
            <person name="Russ C."/>
            <person name="Tyler B."/>
            <person name="van West P."/>
            <person name="Dieguez-Uribeondo J."/>
            <person name="Young S.K."/>
            <person name="Zeng Q."/>
            <person name="Gargeya S."/>
            <person name="Fitzgerald M."/>
            <person name="Abouelleil A."/>
            <person name="Alvarado L."/>
            <person name="Chapman S.B."/>
            <person name="Gainer-Dewar J."/>
            <person name="Goldberg J."/>
            <person name="Griggs A."/>
            <person name="Gujja S."/>
            <person name="Hansen M."/>
            <person name="Howarth C."/>
            <person name="Imamovic A."/>
            <person name="Ireland A."/>
            <person name="Larimer J."/>
            <person name="McCowan C."/>
            <person name="Murphy C."/>
            <person name="Pearson M."/>
            <person name="Poon T.W."/>
            <person name="Priest M."/>
            <person name="Roberts A."/>
            <person name="Saif S."/>
            <person name="Shea T."/>
            <person name="Sykes S."/>
            <person name="Wortman J."/>
            <person name="Nusbaum C."/>
            <person name="Birren B."/>
        </authorList>
    </citation>
    <scope>NUCLEOTIDE SEQUENCE [LARGE SCALE GENOMIC DNA]</scope>
    <source>
        <strain evidence="1">APO3</strain>
    </source>
</reference>
<dbReference type="RefSeq" id="XP_009822232.1">
    <property type="nucleotide sequence ID" value="XM_009823930.1"/>
</dbReference>
<evidence type="ECO:0000313" key="1">
    <source>
        <dbReference type="EMBL" id="ETV87369.1"/>
    </source>
</evidence>
<dbReference type="GeneID" id="20802964"/>
<dbReference type="VEuPathDB" id="FungiDB:H257_00968"/>
<accession>W4H7T9</accession>